<comment type="function">
    <text evidence="1">Probably deamidates glutamine residues to glutamate on methyl-accepting chemotaxis receptors (MCPs), playing an important role in chemotaxis.</text>
</comment>
<gene>
    <name evidence="2" type="primary">cheD1_2</name>
    <name evidence="1" type="synonym">cheD</name>
    <name evidence="2" type="ORF">MoryE10_29050</name>
</gene>
<evidence type="ECO:0000313" key="3">
    <source>
        <dbReference type="Proteomes" id="UP000824988"/>
    </source>
</evidence>
<keyword evidence="1" id="KW-0378">Hydrolase</keyword>
<dbReference type="NCBIfam" id="NF010013">
    <property type="entry name" value="PRK13487.1"/>
    <property type="match status" value="1"/>
</dbReference>
<reference evidence="2" key="1">
    <citation type="submission" date="2019-06" db="EMBL/GenBank/DDBJ databases">
        <title>Complete genome sequence of Methylogaea oryzae strain JCM16910.</title>
        <authorList>
            <person name="Asakawa S."/>
        </authorList>
    </citation>
    <scope>NUCLEOTIDE SEQUENCE</scope>
    <source>
        <strain evidence="2">E10</strain>
    </source>
</reference>
<proteinExistence type="inferred from homology"/>
<dbReference type="GO" id="GO:0006935">
    <property type="term" value="P:chemotaxis"/>
    <property type="evidence" value="ECO:0007669"/>
    <property type="project" value="UniProtKB-UniRule"/>
</dbReference>
<dbReference type="GO" id="GO:0050568">
    <property type="term" value="F:protein-glutamine glutaminase activity"/>
    <property type="evidence" value="ECO:0007669"/>
    <property type="project" value="UniProtKB-UniRule"/>
</dbReference>
<comment type="catalytic activity">
    <reaction evidence="1">
        <text>L-glutaminyl-[protein] + H2O = L-glutamyl-[protein] + NH4(+)</text>
        <dbReference type="Rhea" id="RHEA:16441"/>
        <dbReference type="Rhea" id="RHEA-COMP:10207"/>
        <dbReference type="Rhea" id="RHEA-COMP:10208"/>
        <dbReference type="ChEBI" id="CHEBI:15377"/>
        <dbReference type="ChEBI" id="CHEBI:28938"/>
        <dbReference type="ChEBI" id="CHEBI:29973"/>
        <dbReference type="ChEBI" id="CHEBI:30011"/>
        <dbReference type="EC" id="3.5.1.44"/>
    </reaction>
</comment>
<dbReference type="CDD" id="cd16352">
    <property type="entry name" value="CheD"/>
    <property type="match status" value="1"/>
</dbReference>
<dbReference type="KEGG" id="moz:MoryE10_29050"/>
<comment type="similarity">
    <text evidence="1">Belongs to the CheD family.</text>
</comment>
<dbReference type="Proteomes" id="UP000824988">
    <property type="component" value="Chromosome"/>
</dbReference>
<accession>A0A8D5AKZ1</accession>
<dbReference type="Pfam" id="PF03975">
    <property type="entry name" value="CheD"/>
    <property type="match status" value="1"/>
</dbReference>
<dbReference type="HAMAP" id="MF_01440">
    <property type="entry name" value="CheD"/>
    <property type="match status" value="1"/>
</dbReference>
<evidence type="ECO:0000256" key="1">
    <source>
        <dbReference type="HAMAP-Rule" id="MF_01440"/>
    </source>
</evidence>
<protein>
    <recommendedName>
        <fullName evidence="1">Probable chemoreceptor glutamine deamidase CheD</fullName>
        <ecNumber evidence="1">3.5.1.44</ecNumber>
    </recommendedName>
</protein>
<dbReference type="InterPro" id="IPR005659">
    <property type="entry name" value="Chemorcpt_Glu_NH3ase_CheD"/>
</dbReference>
<organism evidence="2 3">
    <name type="scientific">Methylogaea oryzae</name>
    <dbReference type="NCBI Taxonomy" id="1295382"/>
    <lineage>
        <taxon>Bacteria</taxon>
        <taxon>Pseudomonadati</taxon>
        <taxon>Pseudomonadota</taxon>
        <taxon>Gammaproteobacteria</taxon>
        <taxon>Methylococcales</taxon>
        <taxon>Methylococcaceae</taxon>
        <taxon>Methylogaea</taxon>
    </lineage>
</organism>
<name>A0A8D5AKZ1_9GAMM</name>
<evidence type="ECO:0000313" key="2">
    <source>
        <dbReference type="EMBL" id="BBL72299.1"/>
    </source>
</evidence>
<dbReference type="PANTHER" id="PTHR35147">
    <property type="entry name" value="CHEMORECEPTOR GLUTAMINE DEAMIDASE CHED-RELATED"/>
    <property type="match status" value="1"/>
</dbReference>
<dbReference type="PANTHER" id="PTHR35147:SF2">
    <property type="entry name" value="CHEMORECEPTOR GLUTAMINE DEAMIDASE CHED-RELATED"/>
    <property type="match status" value="1"/>
</dbReference>
<keyword evidence="3" id="KW-1185">Reference proteome</keyword>
<dbReference type="EC" id="3.5.1.44" evidence="1"/>
<dbReference type="AlphaFoldDB" id="A0A8D5AKZ1"/>
<dbReference type="EMBL" id="AP019782">
    <property type="protein sequence ID" value="BBL72299.1"/>
    <property type="molecule type" value="Genomic_DNA"/>
</dbReference>
<keyword evidence="1" id="KW-0145">Chemotaxis</keyword>
<sequence>MQATMSLTTPPPPPPKTLPGFEHIKRSWNAKYAAYAARILPGEFYVTRSQEGVYTTLGSCISACIRDPLLGIGGMNHFMLPFSQEMAEGHAWGSAATRYGNFAMEHLINVILANGGARERLEVKIFGGGRILENMSDVGLKNITFVRDYLKTEGLRIVSEDVGNSFPRIVVYFPATGLVRVKRLRSLHNNTIVQQETQYIETIKAKPVSGDVELF</sequence>